<reference evidence="2 3" key="1">
    <citation type="submission" date="2016-10" db="EMBL/GenBank/DDBJ databases">
        <title>Genome sequence of the basidiomycete white-rot fungus Trametes pubescens.</title>
        <authorList>
            <person name="Makela M.R."/>
            <person name="Granchi Z."/>
            <person name="Peng M."/>
            <person name="De Vries R.P."/>
            <person name="Grigoriev I."/>
            <person name="Riley R."/>
            <person name="Hilden K."/>
        </authorList>
    </citation>
    <scope>NUCLEOTIDE SEQUENCE [LARGE SCALE GENOMIC DNA]</scope>
    <source>
        <strain evidence="2 3">FBCC735</strain>
    </source>
</reference>
<keyword evidence="3" id="KW-1185">Reference proteome</keyword>
<gene>
    <name evidence="2" type="ORF">TRAPUB_3880</name>
</gene>
<dbReference type="EMBL" id="MNAD01001471">
    <property type="protein sequence ID" value="OJT05303.1"/>
    <property type="molecule type" value="Genomic_DNA"/>
</dbReference>
<proteinExistence type="predicted"/>
<accession>A0A1M2VCQ4</accession>
<feature type="compositionally biased region" description="Polar residues" evidence="1">
    <location>
        <begin position="14"/>
        <end position="26"/>
    </location>
</feature>
<evidence type="ECO:0000256" key="1">
    <source>
        <dbReference type="SAM" id="MobiDB-lite"/>
    </source>
</evidence>
<sequence length="155" mass="16558">MNGGSNTNNNNTNAPMDTDTQGSQQAAPVASGLQFPTVAPPQASTSYAPHGVAQQQYQVAYPQALPSTGYAFGLPQQQQQQRMASMPHLGMQFGSPAGIPLMSFSTMTWAPVADQQTLVMHGSNCPLCAEFLRHYAAGASEQSFQDAQMHVQTRL</sequence>
<dbReference type="AlphaFoldDB" id="A0A1M2VCQ4"/>
<organism evidence="2 3">
    <name type="scientific">Trametes pubescens</name>
    <name type="common">White-rot fungus</name>
    <dbReference type="NCBI Taxonomy" id="154538"/>
    <lineage>
        <taxon>Eukaryota</taxon>
        <taxon>Fungi</taxon>
        <taxon>Dikarya</taxon>
        <taxon>Basidiomycota</taxon>
        <taxon>Agaricomycotina</taxon>
        <taxon>Agaricomycetes</taxon>
        <taxon>Polyporales</taxon>
        <taxon>Polyporaceae</taxon>
        <taxon>Trametes</taxon>
    </lineage>
</organism>
<evidence type="ECO:0000313" key="3">
    <source>
        <dbReference type="Proteomes" id="UP000184267"/>
    </source>
</evidence>
<protein>
    <submittedName>
        <fullName evidence="2">Uncharacterized protein</fullName>
    </submittedName>
</protein>
<comment type="caution">
    <text evidence="2">The sequence shown here is derived from an EMBL/GenBank/DDBJ whole genome shotgun (WGS) entry which is preliminary data.</text>
</comment>
<evidence type="ECO:0000313" key="2">
    <source>
        <dbReference type="EMBL" id="OJT05303.1"/>
    </source>
</evidence>
<name>A0A1M2VCQ4_TRAPU</name>
<feature type="compositionally biased region" description="Low complexity" evidence="1">
    <location>
        <begin position="1"/>
        <end position="13"/>
    </location>
</feature>
<feature type="region of interest" description="Disordered" evidence="1">
    <location>
        <begin position="1"/>
        <end position="30"/>
    </location>
</feature>
<dbReference type="Proteomes" id="UP000184267">
    <property type="component" value="Unassembled WGS sequence"/>
</dbReference>